<accession>A0A1M7IQE0</accession>
<dbReference type="OrthoDB" id="7776228at2"/>
<dbReference type="Proteomes" id="UP000184444">
    <property type="component" value="Unassembled WGS sequence"/>
</dbReference>
<proteinExistence type="predicted"/>
<keyword evidence="1" id="KW-0732">Signal</keyword>
<name>A0A1M7IQE0_9RHOB</name>
<sequence length="159" mass="16972">MKVLIPLLLALSFATPAGALEAIGEIRANLDGEELNWKVLRQDDGSAMVQITDIGPLTMIELHALGDGSISIGLIFHGKPSGDTPPAGLTIEIRPDRGALAGAVWESEDESPQMSIDLLDLEDERRIQANFSATLCRRDAPDDCRDVEGRIDTSLGAGP</sequence>
<gene>
    <name evidence="2" type="ORF">SAMN05444389_10944</name>
</gene>
<keyword evidence="3" id="KW-1185">Reference proteome</keyword>
<feature type="signal peptide" evidence="1">
    <location>
        <begin position="1"/>
        <end position="19"/>
    </location>
</feature>
<dbReference type="STRING" id="53463.SAMN05444389_10944"/>
<evidence type="ECO:0000256" key="1">
    <source>
        <dbReference type="SAM" id="SignalP"/>
    </source>
</evidence>
<feature type="chain" id="PRO_5013246516" evidence="1">
    <location>
        <begin position="20"/>
        <end position="159"/>
    </location>
</feature>
<evidence type="ECO:0000313" key="2">
    <source>
        <dbReference type="EMBL" id="SHM42557.1"/>
    </source>
</evidence>
<reference evidence="3" key="1">
    <citation type="submission" date="2016-11" db="EMBL/GenBank/DDBJ databases">
        <authorList>
            <person name="Varghese N."/>
            <person name="Submissions S."/>
        </authorList>
    </citation>
    <scope>NUCLEOTIDE SEQUENCE [LARGE SCALE GENOMIC DNA]</scope>
    <source>
        <strain evidence="3">DSM 6637</strain>
    </source>
</reference>
<dbReference type="RefSeq" id="WP_073067668.1">
    <property type="nucleotide sequence ID" value="NZ_FRCK01000009.1"/>
</dbReference>
<evidence type="ECO:0000313" key="3">
    <source>
        <dbReference type="Proteomes" id="UP000184444"/>
    </source>
</evidence>
<dbReference type="AlphaFoldDB" id="A0A1M7IQE0"/>
<protein>
    <submittedName>
        <fullName evidence="2">Uncharacterized protein</fullName>
    </submittedName>
</protein>
<organism evidence="2 3">
    <name type="scientific">Paracoccus solventivorans</name>
    <dbReference type="NCBI Taxonomy" id="53463"/>
    <lineage>
        <taxon>Bacteria</taxon>
        <taxon>Pseudomonadati</taxon>
        <taxon>Pseudomonadota</taxon>
        <taxon>Alphaproteobacteria</taxon>
        <taxon>Rhodobacterales</taxon>
        <taxon>Paracoccaceae</taxon>
        <taxon>Paracoccus</taxon>
    </lineage>
</organism>
<dbReference type="EMBL" id="FRCK01000009">
    <property type="protein sequence ID" value="SHM42557.1"/>
    <property type="molecule type" value="Genomic_DNA"/>
</dbReference>